<dbReference type="EMBL" id="BMPN01000002">
    <property type="protein sequence ID" value="GGJ52833.1"/>
    <property type="molecule type" value="Genomic_DNA"/>
</dbReference>
<gene>
    <name evidence="1" type="ORF">GCM10007111_13770</name>
</gene>
<reference evidence="2" key="1">
    <citation type="journal article" date="2019" name="Int. J. Syst. Evol. Microbiol.">
        <title>The Global Catalogue of Microorganisms (GCM) 10K type strain sequencing project: providing services to taxonomists for standard genome sequencing and annotation.</title>
        <authorList>
            <consortium name="The Broad Institute Genomics Platform"/>
            <consortium name="The Broad Institute Genome Sequencing Center for Infectious Disease"/>
            <person name="Wu L."/>
            <person name="Ma J."/>
        </authorList>
    </citation>
    <scope>NUCLEOTIDE SEQUENCE [LARGE SCALE GENOMIC DNA]</scope>
    <source>
        <strain evidence="2">JCM 30071</strain>
    </source>
</reference>
<comment type="caution">
    <text evidence="1">The sequence shown here is derived from an EMBL/GenBank/DDBJ whole genome shotgun (WGS) entry which is preliminary data.</text>
</comment>
<name>A0ABQ2DCK1_9BACI</name>
<evidence type="ECO:0000313" key="1">
    <source>
        <dbReference type="EMBL" id="GGJ52833.1"/>
    </source>
</evidence>
<organism evidence="1 2">
    <name type="scientific">Virgibacillus kapii</name>
    <dbReference type="NCBI Taxonomy" id="1638645"/>
    <lineage>
        <taxon>Bacteria</taxon>
        <taxon>Bacillati</taxon>
        <taxon>Bacillota</taxon>
        <taxon>Bacilli</taxon>
        <taxon>Bacillales</taxon>
        <taxon>Bacillaceae</taxon>
        <taxon>Virgibacillus</taxon>
    </lineage>
</organism>
<sequence>MTHYYSYLRYLPYKHSFNNKKYNCKTHFNKSPEIFYSFWKVYPCRNEEKVEARLEVSKIIMY</sequence>
<keyword evidence="2" id="KW-1185">Reference proteome</keyword>
<evidence type="ECO:0000313" key="2">
    <source>
        <dbReference type="Proteomes" id="UP000634435"/>
    </source>
</evidence>
<proteinExistence type="predicted"/>
<accession>A0ABQ2DCK1</accession>
<dbReference type="Proteomes" id="UP000634435">
    <property type="component" value="Unassembled WGS sequence"/>
</dbReference>
<protein>
    <submittedName>
        <fullName evidence="1">Uncharacterized protein</fullName>
    </submittedName>
</protein>